<evidence type="ECO:0000313" key="2">
    <source>
        <dbReference type="Proteomes" id="UP001732700"/>
    </source>
</evidence>
<evidence type="ECO:0000313" key="1">
    <source>
        <dbReference type="EnsemblPlants" id="AVESA.00010b.r2.5DG0940280.1.CDS.1"/>
    </source>
</evidence>
<dbReference type="Proteomes" id="UP001732700">
    <property type="component" value="Chromosome 5D"/>
</dbReference>
<protein>
    <submittedName>
        <fullName evidence="1">Uncharacterized protein</fullName>
    </submittedName>
</protein>
<name>A0ACD5YAZ3_AVESA</name>
<proteinExistence type="predicted"/>
<accession>A0ACD5YAZ3</accession>
<keyword evidence="2" id="KW-1185">Reference proteome</keyword>
<sequence>MAEIALLLVIKKIGTTVAAETMEYVRPLLANKTELVAALPDNMRLIQNDLELIQAFLKDISTRGFTDRVTYTWIGQTQRLAYDMEDIVDQFFYIVADHHQEGSWWDYVRKSVKIPRSLFRLDDIATALNRINVQLTQLKGNKDWTKPIASASDDSVATNDSQQQPYLPGHNYSISDDELVGFDKNRETLRKSINLEECSQLQIIAVWGMGGIGKSTLVSSFFRNHASNFECHAWVSVSQSYKLDDIWRNMLKGIYCKENKEFDAEKMSSAEMQVELKEILETKRYLIILDDVWTPSDLFKIKEVLADKGNGSRVIITTRIEKVASIAHDGCKIKVELLGKEDIHGIYFAGRLFRELKITSAQTCYKSMVNP</sequence>
<dbReference type="EnsemblPlants" id="AVESA.00010b.r2.5DG0940280.1">
    <property type="protein sequence ID" value="AVESA.00010b.r2.5DG0940280.1.CDS.1"/>
    <property type="gene ID" value="AVESA.00010b.r2.5DG0940280"/>
</dbReference>
<reference evidence="1" key="2">
    <citation type="submission" date="2025-09" db="UniProtKB">
        <authorList>
            <consortium name="EnsemblPlants"/>
        </authorList>
    </citation>
    <scope>IDENTIFICATION</scope>
</reference>
<reference evidence="1" key="1">
    <citation type="submission" date="2021-05" db="EMBL/GenBank/DDBJ databases">
        <authorList>
            <person name="Scholz U."/>
            <person name="Mascher M."/>
            <person name="Fiebig A."/>
        </authorList>
    </citation>
    <scope>NUCLEOTIDE SEQUENCE [LARGE SCALE GENOMIC DNA]</scope>
</reference>
<organism evidence="1 2">
    <name type="scientific">Avena sativa</name>
    <name type="common">Oat</name>
    <dbReference type="NCBI Taxonomy" id="4498"/>
    <lineage>
        <taxon>Eukaryota</taxon>
        <taxon>Viridiplantae</taxon>
        <taxon>Streptophyta</taxon>
        <taxon>Embryophyta</taxon>
        <taxon>Tracheophyta</taxon>
        <taxon>Spermatophyta</taxon>
        <taxon>Magnoliopsida</taxon>
        <taxon>Liliopsida</taxon>
        <taxon>Poales</taxon>
        <taxon>Poaceae</taxon>
        <taxon>BOP clade</taxon>
        <taxon>Pooideae</taxon>
        <taxon>Poodae</taxon>
        <taxon>Poeae</taxon>
        <taxon>Poeae Chloroplast Group 1 (Aveneae type)</taxon>
        <taxon>Aveninae</taxon>
        <taxon>Avena</taxon>
    </lineage>
</organism>